<evidence type="ECO:0000313" key="4">
    <source>
        <dbReference type="EMBL" id="PXW54178.1"/>
    </source>
</evidence>
<sequence length="477" mass="50930">MYDVKLLIDGAWSASSDGQWSPIVNPATEEQVGRHAIATSEDLSRAAEAAERGFRLWRRKTSLERSAILRGAATRLRENARAIGEDITRENGKIIGESIAEVNWAADTLDWYAEEGRRAYGRIIPEKMPDMHQYVAKEPVGPVLALSPWNWPLVTSTRKVAPALAAGCSVILKPAEETPSAAVALAKALLDAGLPSGVLGIVMGIPGEISRQLIAAPQIRKVSFTGSVPVGKLLAAQAAEAGLKRMTLELGGHAPVIIWDDADVDDAVKKLIPVKFRTSGQVCSSPSRFFVHNAVRERFVARLVEGVAALRLGNGMDDGVTLGPLTSERRLNAVGRLVEDAVSKGAKLCAGGQRHGTVGYFFEPTVLDSVSDAATLATEEIFGPVIPVIGFDSYEEVIGKANASTLGLSAYVFTRSLEMANRFSRDIESGMVGVNTLLVSMVEAPFGGVKESGYGQEGGIEGIDPYMVNKFVSQAFA</sequence>
<evidence type="ECO:0000256" key="2">
    <source>
        <dbReference type="ARBA" id="ARBA00023002"/>
    </source>
</evidence>
<gene>
    <name evidence="4" type="ORF">C7450_112207</name>
</gene>
<dbReference type="SUPFAM" id="SSF53720">
    <property type="entry name" value="ALDH-like"/>
    <property type="match status" value="1"/>
</dbReference>
<dbReference type="InterPro" id="IPR016162">
    <property type="entry name" value="Ald_DH_N"/>
</dbReference>
<dbReference type="AlphaFoldDB" id="A0A2V3TWZ5"/>
<reference evidence="4 5" key="1">
    <citation type="submission" date="2018-05" db="EMBL/GenBank/DDBJ databases">
        <title>Genomic Encyclopedia of Type Strains, Phase IV (KMG-IV): sequencing the most valuable type-strain genomes for metagenomic binning, comparative biology and taxonomic classification.</title>
        <authorList>
            <person name="Goeker M."/>
        </authorList>
    </citation>
    <scope>NUCLEOTIDE SEQUENCE [LARGE SCALE GENOMIC DNA]</scope>
    <source>
        <strain evidence="4 5">DSM 6462</strain>
    </source>
</reference>
<dbReference type="EMBL" id="QJJK01000012">
    <property type="protein sequence ID" value="PXW54178.1"/>
    <property type="molecule type" value="Genomic_DNA"/>
</dbReference>
<dbReference type="FunFam" id="3.40.605.10:FF:000007">
    <property type="entry name" value="NAD/NADP-dependent betaine aldehyde dehydrogenase"/>
    <property type="match status" value="1"/>
</dbReference>
<dbReference type="InterPro" id="IPR015590">
    <property type="entry name" value="Aldehyde_DH_dom"/>
</dbReference>
<comment type="caution">
    <text evidence="4">The sequence shown here is derived from an EMBL/GenBank/DDBJ whole genome shotgun (WGS) entry which is preliminary data.</text>
</comment>
<accession>A0A2V3TWZ5</accession>
<dbReference type="GO" id="GO:0009450">
    <property type="term" value="P:gamma-aminobutyric acid catabolic process"/>
    <property type="evidence" value="ECO:0007669"/>
    <property type="project" value="TreeGrafter"/>
</dbReference>
<dbReference type="InterPro" id="IPR016163">
    <property type="entry name" value="Ald_DH_C"/>
</dbReference>
<evidence type="ECO:0000259" key="3">
    <source>
        <dbReference type="Pfam" id="PF00171"/>
    </source>
</evidence>
<dbReference type="GO" id="GO:0004777">
    <property type="term" value="F:succinate-semialdehyde dehydrogenase (NAD+) activity"/>
    <property type="evidence" value="ECO:0007669"/>
    <property type="project" value="TreeGrafter"/>
</dbReference>
<evidence type="ECO:0000313" key="5">
    <source>
        <dbReference type="Proteomes" id="UP000248021"/>
    </source>
</evidence>
<name>A0A2V3TWZ5_9HYPH</name>
<dbReference type="RefSeq" id="WP_170147442.1">
    <property type="nucleotide sequence ID" value="NZ_JAHBRY010000002.1"/>
</dbReference>
<dbReference type="Proteomes" id="UP000248021">
    <property type="component" value="Unassembled WGS sequence"/>
</dbReference>
<proteinExistence type="inferred from homology"/>
<dbReference type="Gene3D" id="3.40.309.10">
    <property type="entry name" value="Aldehyde Dehydrogenase, Chain A, domain 2"/>
    <property type="match status" value="1"/>
</dbReference>
<dbReference type="CDD" id="cd07103">
    <property type="entry name" value="ALDH_F5_SSADH_GabD"/>
    <property type="match status" value="1"/>
</dbReference>
<keyword evidence="2" id="KW-0560">Oxidoreductase</keyword>
<keyword evidence="5" id="KW-1185">Reference proteome</keyword>
<dbReference type="Pfam" id="PF00171">
    <property type="entry name" value="Aldedh"/>
    <property type="match status" value="1"/>
</dbReference>
<organism evidence="4 5">
    <name type="scientific">Chelatococcus asaccharovorans</name>
    <dbReference type="NCBI Taxonomy" id="28210"/>
    <lineage>
        <taxon>Bacteria</taxon>
        <taxon>Pseudomonadati</taxon>
        <taxon>Pseudomonadota</taxon>
        <taxon>Alphaproteobacteria</taxon>
        <taxon>Hyphomicrobiales</taxon>
        <taxon>Chelatococcaceae</taxon>
        <taxon>Chelatococcus</taxon>
    </lineage>
</organism>
<dbReference type="PANTHER" id="PTHR43353:SF5">
    <property type="entry name" value="SUCCINATE-SEMIALDEHYDE DEHYDROGENASE, MITOCHONDRIAL"/>
    <property type="match status" value="1"/>
</dbReference>
<feature type="domain" description="Aldehyde dehydrogenase" evidence="3">
    <location>
        <begin position="12"/>
        <end position="472"/>
    </location>
</feature>
<dbReference type="InterPro" id="IPR016161">
    <property type="entry name" value="Ald_DH/histidinol_DH"/>
</dbReference>
<dbReference type="PANTHER" id="PTHR43353">
    <property type="entry name" value="SUCCINATE-SEMIALDEHYDE DEHYDROGENASE, MITOCHONDRIAL"/>
    <property type="match status" value="1"/>
</dbReference>
<dbReference type="Gene3D" id="3.40.605.10">
    <property type="entry name" value="Aldehyde Dehydrogenase, Chain A, domain 1"/>
    <property type="match status" value="1"/>
</dbReference>
<dbReference type="FunFam" id="3.40.309.10:FF:000004">
    <property type="entry name" value="Succinate-semialdehyde dehydrogenase I"/>
    <property type="match status" value="1"/>
</dbReference>
<evidence type="ECO:0000256" key="1">
    <source>
        <dbReference type="ARBA" id="ARBA00009986"/>
    </source>
</evidence>
<protein>
    <submittedName>
        <fullName evidence="4">Succinate-semialdehyde dehydrogenase/glutarate-semialdehyde dehydrogenase</fullName>
    </submittedName>
</protein>
<dbReference type="InterPro" id="IPR050740">
    <property type="entry name" value="Aldehyde_DH_Superfamily"/>
</dbReference>
<comment type="similarity">
    <text evidence="1">Belongs to the aldehyde dehydrogenase family.</text>
</comment>